<dbReference type="AlphaFoldDB" id="A0A6C0IR31"/>
<name>A0A6C0IR31_9ZZZZ</name>
<protein>
    <submittedName>
        <fullName evidence="1">Uncharacterized protein</fullName>
    </submittedName>
</protein>
<dbReference type="EMBL" id="MN740245">
    <property type="protein sequence ID" value="QHT95704.1"/>
    <property type="molecule type" value="Genomic_DNA"/>
</dbReference>
<proteinExistence type="predicted"/>
<organism evidence="1">
    <name type="scientific">viral metagenome</name>
    <dbReference type="NCBI Taxonomy" id="1070528"/>
    <lineage>
        <taxon>unclassified sequences</taxon>
        <taxon>metagenomes</taxon>
        <taxon>organismal metagenomes</taxon>
    </lineage>
</organism>
<sequence>MFPKTVILTVDSHGFYTVDKGEIDEDIIDISTTSIFENSFIKNVYKINATILGINNISTKVTCNKTMNKVKKYIKKHNTQLQDFTEDQLHKFVLDLRDLLVESNDLFVKSLENDVRIFKRKNINKENTKMFSDYLYHYDKSYTIEHNVLFDKNYVRFEEDKQHNDELREMISGINLFDIMNAYNIQIFSLFELIQFLIAFQVENIIIIDFSCSEFKDLNSVRGLTDRDVRAIRRNWLK</sequence>
<accession>A0A6C0IR31</accession>
<reference evidence="1" key="1">
    <citation type="journal article" date="2020" name="Nature">
        <title>Giant virus diversity and host interactions through global metagenomics.</title>
        <authorList>
            <person name="Schulz F."/>
            <person name="Roux S."/>
            <person name="Paez-Espino D."/>
            <person name="Jungbluth S."/>
            <person name="Walsh D.A."/>
            <person name="Denef V.J."/>
            <person name="McMahon K.D."/>
            <person name="Konstantinidis K.T."/>
            <person name="Eloe-Fadrosh E.A."/>
            <person name="Kyrpides N.C."/>
            <person name="Woyke T."/>
        </authorList>
    </citation>
    <scope>NUCLEOTIDE SEQUENCE</scope>
    <source>
        <strain evidence="1">GVMAG-M-3300024301-20</strain>
    </source>
</reference>
<evidence type="ECO:0000313" key="1">
    <source>
        <dbReference type="EMBL" id="QHT95704.1"/>
    </source>
</evidence>